<accession>A0A2Z4ING7</accession>
<organism evidence="1 2">
    <name type="scientific">Echinicola strongylocentroti</name>
    <dbReference type="NCBI Taxonomy" id="1795355"/>
    <lineage>
        <taxon>Bacteria</taxon>
        <taxon>Pseudomonadati</taxon>
        <taxon>Bacteroidota</taxon>
        <taxon>Cytophagia</taxon>
        <taxon>Cytophagales</taxon>
        <taxon>Cyclobacteriaceae</taxon>
        <taxon>Echinicola</taxon>
    </lineage>
</organism>
<dbReference type="RefSeq" id="WP_112785808.1">
    <property type="nucleotide sequence ID" value="NZ_CP030041.1"/>
</dbReference>
<dbReference type="Proteomes" id="UP000248688">
    <property type="component" value="Chromosome"/>
</dbReference>
<dbReference type="EMBL" id="CP030041">
    <property type="protein sequence ID" value="AWW32435.1"/>
    <property type="molecule type" value="Genomic_DNA"/>
</dbReference>
<dbReference type="OrthoDB" id="879048at2"/>
<proteinExistence type="predicted"/>
<dbReference type="KEGG" id="est:DN752_21070"/>
<reference evidence="1 2" key="1">
    <citation type="submission" date="2018-06" db="EMBL/GenBank/DDBJ databases">
        <title>Echinicola strongylocentroti sp. nov., isolated from a sea urchin Strongylocentrotus intermedius.</title>
        <authorList>
            <person name="Bae S.S."/>
        </authorList>
    </citation>
    <scope>NUCLEOTIDE SEQUENCE [LARGE SCALE GENOMIC DNA]</scope>
    <source>
        <strain evidence="1 2">MEBiC08714</strain>
    </source>
</reference>
<sequence>MGFESLKKNKTRDNAPGLRKTMWLAERDWFMADTGLAAPVAPFENPGDSLRISDTHTFETEFGFVPFHTTLATGELTGEMVGDRESRTNNPNLVGKHPGLTAEIVEFFQQKKNGDWIVLVQTLEGELIQLGEDGLECEVSFSFGSGTVEGGYQGVTVTITNYGKLFFYEGDITEYPEPVV</sequence>
<dbReference type="AlphaFoldDB" id="A0A2Z4ING7"/>
<evidence type="ECO:0000313" key="1">
    <source>
        <dbReference type="EMBL" id="AWW32435.1"/>
    </source>
</evidence>
<name>A0A2Z4ING7_9BACT</name>
<keyword evidence="2" id="KW-1185">Reference proteome</keyword>
<protein>
    <submittedName>
        <fullName evidence="1">Uncharacterized protein</fullName>
    </submittedName>
</protein>
<evidence type="ECO:0000313" key="2">
    <source>
        <dbReference type="Proteomes" id="UP000248688"/>
    </source>
</evidence>
<gene>
    <name evidence="1" type="ORF">DN752_21070</name>
</gene>